<dbReference type="Proteomes" id="UP000322530">
    <property type="component" value="Unassembled WGS sequence"/>
</dbReference>
<comment type="caution">
    <text evidence="1">The sequence shown here is derived from an EMBL/GenBank/DDBJ whole genome shotgun (WGS) entry which is preliminary data.</text>
</comment>
<protein>
    <submittedName>
        <fullName evidence="1">Uncharacterized protein</fullName>
    </submittedName>
</protein>
<reference evidence="1 2" key="1">
    <citation type="submission" date="2019-01" db="EMBL/GenBank/DDBJ databases">
        <title>Draft genome sequence of Dictyobacter sp. Uno17.</title>
        <authorList>
            <person name="Wang C.M."/>
            <person name="Zheng Y."/>
            <person name="Sakai Y."/>
            <person name="Abe K."/>
            <person name="Yokota A."/>
            <person name="Yabe S."/>
        </authorList>
    </citation>
    <scope>NUCLEOTIDE SEQUENCE [LARGE SCALE GENOMIC DNA]</scope>
    <source>
        <strain evidence="1 2">Uno17</strain>
    </source>
</reference>
<organism evidence="1 2">
    <name type="scientific">Dictyobacter arantiisoli</name>
    <dbReference type="NCBI Taxonomy" id="2014874"/>
    <lineage>
        <taxon>Bacteria</taxon>
        <taxon>Bacillati</taxon>
        <taxon>Chloroflexota</taxon>
        <taxon>Ktedonobacteria</taxon>
        <taxon>Ktedonobacterales</taxon>
        <taxon>Dictyobacteraceae</taxon>
        <taxon>Dictyobacter</taxon>
    </lineage>
</organism>
<name>A0A5A5TKB7_9CHLR</name>
<gene>
    <name evidence="1" type="ORF">KDI_50430</name>
</gene>
<keyword evidence="2" id="KW-1185">Reference proteome</keyword>
<dbReference type="AlphaFoldDB" id="A0A5A5TKB7"/>
<evidence type="ECO:0000313" key="2">
    <source>
        <dbReference type="Proteomes" id="UP000322530"/>
    </source>
</evidence>
<accession>A0A5A5TKB7</accession>
<proteinExistence type="predicted"/>
<evidence type="ECO:0000313" key="1">
    <source>
        <dbReference type="EMBL" id="GCF11479.1"/>
    </source>
</evidence>
<dbReference type="RefSeq" id="WP_268907086.1">
    <property type="nucleotide sequence ID" value="NZ_BIXY01000115.1"/>
</dbReference>
<dbReference type="EMBL" id="BIXY01000115">
    <property type="protein sequence ID" value="GCF11479.1"/>
    <property type="molecule type" value="Genomic_DNA"/>
</dbReference>
<sequence>MIFALLSTLILVVLAIASIRWGYDSRRATSSYDESSHGYSIDF</sequence>